<feature type="region of interest" description="Disordered" evidence="1">
    <location>
        <begin position="229"/>
        <end position="260"/>
    </location>
</feature>
<proteinExistence type="predicted"/>
<evidence type="ECO:0000256" key="1">
    <source>
        <dbReference type="SAM" id="MobiDB-lite"/>
    </source>
</evidence>
<accession>A0A075I9G6</accession>
<dbReference type="EMBL" id="KF901263">
    <property type="protein sequence ID" value="AIF24554.1"/>
    <property type="molecule type" value="Genomic_DNA"/>
</dbReference>
<reference evidence="2" key="1">
    <citation type="journal article" date="2014" name="Genome Biol. Evol.">
        <title>Pangenome evidence for extensive interdomain horizontal transfer affecting lineage core and shell genes in uncultured planktonic thaumarchaeota and euryarchaeota.</title>
        <authorList>
            <person name="Deschamps P."/>
            <person name="Zivanovic Y."/>
            <person name="Moreira D."/>
            <person name="Rodriguez-Valera F."/>
            <person name="Lopez-Garcia P."/>
        </authorList>
    </citation>
    <scope>NUCLEOTIDE SEQUENCE</scope>
</reference>
<evidence type="ECO:0000313" key="2">
    <source>
        <dbReference type="EMBL" id="AIF24554.1"/>
    </source>
</evidence>
<sequence>MGGDSVIQQPIRRSRQSAIRLFAQEYSDADLPEEGAGEYDPSFVITKLGAKVNRALVGGVIDRLERREHESGLTFTGHIRDPTGVHLFNVASFQPELHPDIEELLHRFEKGDRFLMLLVGRARWFETDDGGVFTSFRAEEFTVVDKDRYTHWLVDTAAATLRRLDAFEASMESDLTPAALEASGVPRDLVDGLILARGHYGEFDTENYRVGVLQGLSMALGSNAVIESAPAPEASGDQPTLAESVTEADDGGVASLESDPEKDVNEVILETILQRDEGSGVDYDTLVHACVMAGHQRETAEDAIDHLRDVDGAIIEPRFSFFQLLPE</sequence>
<protein>
    <submittedName>
        <fullName evidence="2">Rpa-associated protein</fullName>
    </submittedName>
</protein>
<dbReference type="AlphaFoldDB" id="A0A075I9G6"/>
<organism evidence="2">
    <name type="scientific">uncultured marine group II/III euryarchaeote SAT1000_33_B09</name>
    <dbReference type="NCBI Taxonomy" id="1456574"/>
    <lineage>
        <taxon>Archaea</taxon>
        <taxon>Methanobacteriati</taxon>
        <taxon>Methanobacteriota</taxon>
        <taxon>environmental samples</taxon>
    </lineage>
</organism>
<name>A0A075I9G6_9EURY</name>